<reference evidence="1 2" key="1">
    <citation type="submission" date="2017-07" db="EMBL/GenBank/DDBJ databases">
        <title>Tetzosporium hominis gen.nov. sp.nov.</title>
        <authorList>
            <person name="Tetz G."/>
            <person name="Tetz V."/>
        </authorList>
    </citation>
    <scope>NUCLEOTIDE SEQUENCE [LARGE SCALE GENOMIC DNA]</scope>
    <source>
        <strain evidence="1 2">VT-49</strain>
    </source>
</reference>
<comment type="caution">
    <text evidence="1">The sequence shown here is derived from an EMBL/GenBank/DDBJ whole genome shotgun (WGS) entry which is preliminary data.</text>
</comment>
<evidence type="ECO:0008006" key="3">
    <source>
        <dbReference type="Google" id="ProtNLM"/>
    </source>
</evidence>
<protein>
    <recommendedName>
        <fullName evidence="3">YhfH family protein</fullName>
    </recommendedName>
</protein>
<name>A0A264W003_9BACL</name>
<sequence length="40" mass="4693">MNQPNREANPKVCRECGTVIREQVESQLFECERCLNNQPE</sequence>
<dbReference type="Pfam" id="PF14149">
    <property type="entry name" value="YhfH"/>
    <property type="match status" value="1"/>
</dbReference>
<evidence type="ECO:0000313" key="1">
    <source>
        <dbReference type="EMBL" id="OZS76873.1"/>
    </source>
</evidence>
<keyword evidence="2" id="KW-1185">Reference proteome</keyword>
<proteinExistence type="predicted"/>
<dbReference type="OrthoDB" id="1122256at2"/>
<evidence type="ECO:0000313" key="2">
    <source>
        <dbReference type="Proteomes" id="UP000217065"/>
    </source>
</evidence>
<gene>
    <name evidence="1" type="ORF">CF394_14385</name>
</gene>
<accession>A0A264W003</accession>
<organism evidence="1 2">
    <name type="scientific">Tetzosporium hominis</name>
    <dbReference type="NCBI Taxonomy" id="2020506"/>
    <lineage>
        <taxon>Bacteria</taxon>
        <taxon>Bacillati</taxon>
        <taxon>Bacillota</taxon>
        <taxon>Bacilli</taxon>
        <taxon>Bacillales</taxon>
        <taxon>Caryophanaceae</taxon>
        <taxon>Tetzosporium</taxon>
    </lineage>
</organism>
<dbReference type="Proteomes" id="UP000217065">
    <property type="component" value="Unassembled WGS sequence"/>
</dbReference>
<dbReference type="AlphaFoldDB" id="A0A264W003"/>
<dbReference type="EMBL" id="NOKQ01000342">
    <property type="protein sequence ID" value="OZS76873.1"/>
    <property type="molecule type" value="Genomic_DNA"/>
</dbReference>
<dbReference type="RefSeq" id="WP_094944531.1">
    <property type="nucleotide sequence ID" value="NZ_NOKQ01000342.1"/>
</dbReference>
<dbReference type="InterPro" id="IPR025432">
    <property type="entry name" value="YhfH-like"/>
</dbReference>